<keyword evidence="10" id="KW-1185">Reference proteome</keyword>
<evidence type="ECO:0000256" key="1">
    <source>
        <dbReference type="ARBA" id="ARBA00004651"/>
    </source>
</evidence>
<evidence type="ECO:0000259" key="8">
    <source>
        <dbReference type="Pfam" id="PF13396"/>
    </source>
</evidence>
<dbReference type="Pfam" id="PF13396">
    <property type="entry name" value="PLDc_N"/>
    <property type="match status" value="1"/>
</dbReference>
<evidence type="ECO:0000256" key="5">
    <source>
        <dbReference type="ARBA" id="ARBA00023136"/>
    </source>
</evidence>
<evidence type="ECO:0000256" key="7">
    <source>
        <dbReference type="SAM" id="Phobius"/>
    </source>
</evidence>
<evidence type="ECO:0000256" key="3">
    <source>
        <dbReference type="ARBA" id="ARBA00022692"/>
    </source>
</evidence>
<keyword evidence="4 7" id="KW-1133">Transmembrane helix</keyword>
<protein>
    <submittedName>
        <fullName evidence="9">PLDc_N domain-containing protein</fullName>
    </submittedName>
</protein>
<proteinExistence type="predicted"/>
<evidence type="ECO:0000256" key="6">
    <source>
        <dbReference type="SAM" id="MobiDB-lite"/>
    </source>
</evidence>
<dbReference type="InterPro" id="IPR027379">
    <property type="entry name" value="CLS_N"/>
</dbReference>
<evidence type="ECO:0000313" key="9">
    <source>
        <dbReference type="EMBL" id="QRV02443.1"/>
    </source>
</evidence>
<dbReference type="Proteomes" id="UP000602653">
    <property type="component" value="Chromosome"/>
</dbReference>
<accession>A0ABX7IH44</accession>
<evidence type="ECO:0000256" key="4">
    <source>
        <dbReference type="ARBA" id="ARBA00022989"/>
    </source>
</evidence>
<feature type="region of interest" description="Disordered" evidence="6">
    <location>
        <begin position="67"/>
        <end position="143"/>
    </location>
</feature>
<comment type="subcellular location">
    <subcellularLocation>
        <location evidence="1">Cell membrane</location>
        <topology evidence="1">Multi-pass membrane protein</topology>
    </subcellularLocation>
</comment>
<feature type="transmembrane region" description="Helical" evidence="7">
    <location>
        <begin position="36"/>
        <end position="56"/>
    </location>
</feature>
<keyword evidence="5 7" id="KW-0472">Membrane</keyword>
<reference evidence="9 10" key="1">
    <citation type="submission" date="2021-02" db="EMBL/GenBank/DDBJ databases">
        <title>Complete Genome Sequence of Arcanobacterium phocisimile strain DSM 26142T from a harbour seal.</title>
        <authorList>
            <person name="Borowiak M."/>
            <person name="Alssahen M."/>
            <person name="Malorny B."/>
            <person name="Laemmler C."/>
            <person name="Siebert U."/>
            <person name="Ploetz M."/>
            <person name="Abdulmawjood A."/>
        </authorList>
    </citation>
    <scope>NUCLEOTIDE SEQUENCE [LARGE SCALE GENOMIC DNA]</scope>
    <source>
        <strain evidence="9 10">DSM 26142</strain>
    </source>
</reference>
<keyword evidence="3 7" id="KW-0812">Transmembrane</keyword>
<feature type="domain" description="Cardiolipin synthase N-terminal" evidence="8">
    <location>
        <begin position="13"/>
        <end position="56"/>
    </location>
</feature>
<dbReference type="RefSeq" id="WP_204424903.1">
    <property type="nucleotide sequence ID" value="NZ_CP070228.1"/>
</dbReference>
<organism evidence="9 10">
    <name type="scientific">Arcanobacterium phocisimile</name>
    <dbReference type="NCBI Taxonomy" id="1302235"/>
    <lineage>
        <taxon>Bacteria</taxon>
        <taxon>Bacillati</taxon>
        <taxon>Actinomycetota</taxon>
        <taxon>Actinomycetes</taxon>
        <taxon>Actinomycetales</taxon>
        <taxon>Actinomycetaceae</taxon>
        <taxon>Arcanobacterium</taxon>
    </lineage>
</organism>
<keyword evidence="2" id="KW-1003">Cell membrane</keyword>
<dbReference type="EMBL" id="CP070228">
    <property type="protein sequence ID" value="QRV02443.1"/>
    <property type="molecule type" value="Genomic_DNA"/>
</dbReference>
<feature type="compositionally biased region" description="Basic and acidic residues" evidence="6">
    <location>
        <begin position="96"/>
        <end position="117"/>
    </location>
</feature>
<gene>
    <name evidence="9" type="ORF">JTE88_01400</name>
</gene>
<evidence type="ECO:0000313" key="10">
    <source>
        <dbReference type="Proteomes" id="UP000602653"/>
    </source>
</evidence>
<sequence>MARVFLVLTVLALHIYSFIAVVHTDRSDLPARLPKVAWLVLTLIVPILGPLLWLFFKNQHLFRSGTTLSSDSLNKPFGRRKEQPAGPVAPDDDPEFLARLEAQNRRRAYEQQKRAENGEIDEPDDEPKSPEEPEEDGGLYGRR</sequence>
<evidence type="ECO:0000256" key="2">
    <source>
        <dbReference type="ARBA" id="ARBA00022475"/>
    </source>
</evidence>
<name>A0ABX7IH44_9ACTO</name>